<protein>
    <recommendedName>
        <fullName evidence="3">Galactose oxidase</fullName>
    </recommendedName>
</protein>
<dbReference type="InterPro" id="IPR015915">
    <property type="entry name" value="Kelch-typ_b-propeller"/>
</dbReference>
<dbReference type="InterPro" id="IPR011043">
    <property type="entry name" value="Gal_Oxase/kelch_b-propeller"/>
</dbReference>
<gene>
    <name evidence="1" type="ORF">RhiirA1_542194</name>
</gene>
<dbReference type="VEuPathDB" id="FungiDB:FUN_011806"/>
<accession>A0A2N0QYV3</accession>
<evidence type="ECO:0000313" key="2">
    <source>
        <dbReference type="Proteomes" id="UP000232688"/>
    </source>
</evidence>
<evidence type="ECO:0008006" key="3">
    <source>
        <dbReference type="Google" id="ProtNLM"/>
    </source>
</evidence>
<dbReference type="PANTHER" id="PTHR23244">
    <property type="entry name" value="KELCH REPEAT DOMAIN"/>
    <property type="match status" value="1"/>
</dbReference>
<dbReference type="AlphaFoldDB" id="A0A2N0QYV3"/>
<dbReference type="VEuPathDB" id="FungiDB:RhiirFUN_025945"/>
<sequence length="445" mass="50275">MFKLNFTARLSIEIPDRFRTKNLKLKRSFLTLFLFDFIGISSDLETGILGKLVPMWKTKIPNTVEDGMDPIHVLWIGWKWISDFWVDWMKPEELRPYTLVGRVSHTASYMDNKIYFLGGMTKKYSGTNDFFYLDVSIPFNLDSTLPIVDLSNDARQIYPHSNGISTICGPNKYTIFLIFRISEEGFSYYNFIINDQEWIPSTLETNVRWSSAVCNKNGSYIYVYGRYDVNKHMMAIIDTTSWGSVSSGLNITYLAPAILLPDGRIAYIGKSNIGDISFNFRNIYIYNTNDGTWRNMSTSGIEPSPRYFHTTVLTQDGLIIIYGGVNNIGPVPDQISVLDTKVDPFTWSIPNIDYAPSSAPFSGHTATLVGNYMIIAFGYYRTATTKSTVLSDQIHMIDVREKNNYKWVKNFTPLAYPTKSPGAAHAAIIGGTTSVPKGSGQTRVV</sequence>
<dbReference type="Gene3D" id="2.120.10.80">
    <property type="entry name" value="Kelch-type beta propeller"/>
    <property type="match status" value="1"/>
</dbReference>
<organism evidence="1 2">
    <name type="scientific">Rhizophagus irregularis</name>
    <dbReference type="NCBI Taxonomy" id="588596"/>
    <lineage>
        <taxon>Eukaryota</taxon>
        <taxon>Fungi</taxon>
        <taxon>Fungi incertae sedis</taxon>
        <taxon>Mucoromycota</taxon>
        <taxon>Glomeromycotina</taxon>
        <taxon>Glomeromycetes</taxon>
        <taxon>Glomerales</taxon>
        <taxon>Glomeraceae</taxon>
        <taxon>Rhizophagus</taxon>
    </lineage>
</organism>
<dbReference type="Pfam" id="PF24681">
    <property type="entry name" value="Kelch_KLHDC2_KLHL20_DRC7"/>
    <property type="match status" value="1"/>
</dbReference>
<dbReference type="VEuPathDB" id="FungiDB:RhiirA1_542194"/>
<dbReference type="SUPFAM" id="SSF50965">
    <property type="entry name" value="Galactose oxidase, central domain"/>
    <property type="match status" value="1"/>
</dbReference>
<dbReference type="EMBL" id="LLXH01002212">
    <property type="protein sequence ID" value="PKC56254.1"/>
    <property type="molecule type" value="Genomic_DNA"/>
</dbReference>
<dbReference type="Proteomes" id="UP000232688">
    <property type="component" value="Unassembled WGS sequence"/>
</dbReference>
<reference evidence="1 2" key="2">
    <citation type="submission" date="2017-10" db="EMBL/GenBank/DDBJ databases">
        <title>Genome analyses suggest a sexual origin of heterokaryosis in a supposedly ancient asexual fungus.</title>
        <authorList>
            <person name="Corradi N."/>
            <person name="Sedzielewska K."/>
            <person name="Noel J."/>
            <person name="Charron P."/>
            <person name="Farinelli L."/>
            <person name="Marton T."/>
            <person name="Kruger M."/>
            <person name="Pelin A."/>
            <person name="Brachmann A."/>
            <person name="Corradi N."/>
        </authorList>
    </citation>
    <scope>NUCLEOTIDE SEQUENCE [LARGE SCALE GENOMIC DNA]</scope>
    <source>
        <strain evidence="1 2">A1</strain>
    </source>
</reference>
<name>A0A2N0QYV3_9GLOM</name>
<evidence type="ECO:0000313" key="1">
    <source>
        <dbReference type="EMBL" id="PKC56254.1"/>
    </source>
</evidence>
<comment type="caution">
    <text evidence="1">The sequence shown here is derived from an EMBL/GenBank/DDBJ whole genome shotgun (WGS) entry which is preliminary data.</text>
</comment>
<proteinExistence type="predicted"/>
<reference evidence="1 2" key="1">
    <citation type="submission" date="2017-10" db="EMBL/GenBank/DDBJ databases">
        <title>Extensive intraspecific genome diversity in a model arbuscular mycorrhizal fungus.</title>
        <authorList>
            <person name="Chen E.C.H."/>
            <person name="Morin E."/>
            <person name="Baudet D."/>
            <person name="Noel J."/>
            <person name="Ndikumana S."/>
            <person name="Charron P."/>
            <person name="St-Onge C."/>
            <person name="Giorgi J."/>
            <person name="Grigoriev I.V."/>
            <person name="Roux C."/>
            <person name="Martin F.M."/>
            <person name="Corradi N."/>
        </authorList>
    </citation>
    <scope>NUCLEOTIDE SEQUENCE [LARGE SCALE GENOMIC DNA]</scope>
    <source>
        <strain evidence="1 2">A1</strain>
    </source>
</reference>